<name>A0A9Q1LWB5_9SOLA</name>
<organism evidence="2 3">
    <name type="scientific">Anisodus acutangulus</name>
    <dbReference type="NCBI Taxonomy" id="402998"/>
    <lineage>
        <taxon>Eukaryota</taxon>
        <taxon>Viridiplantae</taxon>
        <taxon>Streptophyta</taxon>
        <taxon>Embryophyta</taxon>
        <taxon>Tracheophyta</taxon>
        <taxon>Spermatophyta</taxon>
        <taxon>Magnoliopsida</taxon>
        <taxon>eudicotyledons</taxon>
        <taxon>Gunneridae</taxon>
        <taxon>Pentapetalae</taxon>
        <taxon>asterids</taxon>
        <taxon>lamiids</taxon>
        <taxon>Solanales</taxon>
        <taxon>Solanaceae</taxon>
        <taxon>Solanoideae</taxon>
        <taxon>Hyoscyameae</taxon>
        <taxon>Anisodus</taxon>
    </lineage>
</organism>
<feature type="region of interest" description="Disordered" evidence="1">
    <location>
        <begin position="97"/>
        <end position="151"/>
    </location>
</feature>
<dbReference type="Proteomes" id="UP001152561">
    <property type="component" value="Unassembled WGS sequence"/>
</dbReference>
<reference evidence="3" key="1">
    <citation type="journal article" date="2023" name="Proc. Natl. Acad. Sci. U.S.A.">
        <title>Genomic and structural basis for evolution of tropane alkaloid biosynthesis.</title>
        <authorList>
            <person name="Wanga Y.-J."/>
            <person name="Taina T."/>
            <person name="Yua J.-Y."/>
            <person name="Lia J."/>
            <person name="Xua B."/>
            <person name="Chenc J."/>
            <person name="D'Auriad J.C."/>
            <person name="Huanga J.-P."/>
            <person name="Huanga S.-X."/>
        </authorList>
    </citation>
    <scope>NUCLEOTIDE SEQUENCE [LARGE SCALE GENOMIC DNA]</scope>
    <source>
        <strain evidence="3">cv. KIB-2019</strain>
    </source>
</reference>
<dbReference type="OrthoDB" id="337575at2759"/>
<gene>
    <name evidence="2" type="ORF">K7X08_018082</name>
</gene>
<sequence>MQIYHCETFRSSQRSSVSYMFRQVDSLFYVSLWNWLSMRRRKLEISRYKLQLHRHYGDSEALGRKRTARATAAAFARRSQGSYRNLRGRRNFQGAEHHISDEEEDGNHDVSKDSSADERSLEVKPKRYKKRGGRSSQASAASDENDAETNQESFGACSELIHCSEILAWGKGGMRNENEGKLDVRLMLVSLSEEDIPSLQQPYLCCRPTMEVKHLSQYVAQQTSIEEHQTLGKIQETCGFNQRNLILAYRRKSKNRTDHDEGKVAM</sequence>
<protein>
    <submittedName>
        <fullName evidence="2">Uncharacterized protein</fullName>
    </submittedName>
</protein>
<evidence type="ECO:0000313" key="3">
    <source>
        <dbReference type="Proteomes" id="UP001152561"/>
    </source>
</evidence>
<accession>A0A9Q1LWB5</accession>
<keyword evidence="3" id="KW-1185">Reference proteome</keyword>
<proteinExistence type="predicted"/>
<comment type="caution">
    <text evidence="2">The sequence shown here is derived from an EMBL/GenBank/DDBJ whole genome shotgun (WGS) entry which is preliminary data.</text>
</comment>
<dbReference type="InterPro" id="IPR044592">
    <property type="entry name" value="RING1A/B"/>
</dbReference>
<feature type="compositionally biased region" description="Basic and acidic residues" evidence="1">
    <location>
        <begin position="107"/>
        <end position="125"/>
    </location>
</feature>
<dbReference type="PANTHER" id="PTHR46537:SF3">
    <property type="entry name" value="E3 UBIQUITIN-PROTEIN LIGASE RING1A"/>
    <property type="match status" value="1"/>
</dbReference>
<evidence type="ECO:0000313" key="2">
    <source>
        <dbReference type="EMBL" id="KAJ8545499.1"/>
    </source>
</evidence>
<dbReference type="EMBL" id="JAJAGQ010000013">
    <property type="protein sequence ID" value="KAJ8545499.1"/>
    <property type="molecule type" value="Genomic_DNA"/>
</dbReference>
<dbReference type="PANTHER" id="PTHR46537">
    <property type="entry name" value="OS11G0578200 PROTEIN"/>
    <property type="match status" value="1"/>
</dbReference>
<dbReference type="AlphaFoldDB" id="A0A9Q1LWB5"/>
<evidence type="ECO:0000256" key="1">
    <source>
        <dbReference type="SAM" id="MobiDB-lite"/>
    </source>
</evidence>